<dbReference type="EMBL" id="CP073581">
    <property type="protein sequence ID" value="QUJ77870.1"/>
    <property type="molecule type" value="Genomic_DNA"/>
</dbReference>
<dbReference type="Gene3D" id="3.40.50.150">
    <property type="entry name" value="Vaccinia Virus protein VP39"/>
    <property type="match status" value="1"/>
</dbReference>
<name>A0A975PP04_9RHOB</name>
<dbReference type="InterPro" id="IPR056743">
    <property type="entry name" value="TRM5-TYW2-like_MTfase"/>
</dbReference>
<dbReference type="InterPro" id="IPR029063">
    <property type="entry name" value="SAM-dependent_MTases_sf"/>
</dbReference>
<evidence type="ECO:0000259" key="3">
    <source>
        <dbReference type="Pfam" id="PF02475"/>
    </source>
</evidence>
<dbReference type="CDD" id="cd02440">
    <property type="entry name" value="AdoMet_MTases"/>
    <property type="match status" value="1"/>
</dbReference>
<gene>
    <name evidence="4" type="ORF">KDD17_08030</name>
</gene>
<keyword evidence="1" id="KW-0808">Transferase</keyword>
<accession>A0A975PP04</accession>
<evidence type="ECO:0000313" key="4">
    <source>
        <dbReference type="EMBL" id="QUJ77870.1"/>
    </source>
</evidence>
<reference evidence="4" key="1">
    <citation type="submission" date="2021-04" db="EMBL/GenBank/DDBJ databases">
        <title>Complete genome sequence for Sulfitobacter sp. strain JK7-1.</title>
        <authorList>
            <person name="Park S.-J."/>
        </authorList>
    </citation>
    <scope>NUCLEOTIDE SEQUENCE</scope>
    <source>
        <strain evidence="4">JK7-1</strain>
    </source>
</reference>
<dbReference type="KEGG" id="sual:KDD17_08030"/>
<dbReference type="Proteomes" id="UP000683291">
    <property type="component" value="Chromosome 1"/>
</dbReference>
<dbReference type="NCBIfam" id="TIGR01444">
    <property type="entry name" value="fkbM_fam"/>
    <property type="match status" value="1"/>
</dbReference>
<feature type="domain" description="TRM5/TYW2-like methyltransferase" evidence="3">
    <location>
        <begin position="43"/>
        <end position="107"/>
    </location>
</feature>
<organism evidence="4 5">
    <name type="scientific">Sulfitobacter albidus</name>
    <dbReference type="NCBI Taxonomy" id="2829501"/>
    <lineage>
        <taxon>Bacteria</taxon>
        <taxon>Pseudomonadati</taxon>
        <taxon>Pseudomonadota</taxon>
        <taxon>Alphaproteobacteria</taxon>
        <taxon>Rhodobacterales</taxon>
        <taxon>Roseobacteraceae</taxon>
        <taxon>Sulfitobacter</taxon>
    </lineage>
</organism>
<dbReference type="GO" id="GO:0008168">
    <property type="term" value="F:methyltransferase activity"/>
    <property type="evidence" value="ECO:0007669"/>
    <property type="project" value="UniProtKB-KW"/>
</dbReference>
<dbReference type="InterPro" id="IPR006342">
    <property type="entry name" value="FkbM_mtfrase"/>
</dbReference>
<keyword evidence="2" id="KW-0949">S-adenosyl-L-methionine</keyword>
<evidence type="ECO:0000313" key="5">
    <source>
        <dbReference type="Proteomes" id="UP000683291"/>
    </source>
</evidence>
<proteinExistence type="predicted"/>
<evidence type="ECO:0000256" key="1">
    <source>
        <dbReference type="ARBA" id="ARBA00022679"/>
    </source>
</evidence>
<dbReference type="GO" id="GO:0032259">
    <property type="term" value="P:methylation"/>
    <property type="evidence" value="ECO:0007669"/>
    <property type="project" value="UniProtKB-KW"/>
</dbReference>
<dbReference type="RefSeq" id="WP_212706063.1">
    <property type="nucleotide sequence ID" value="NZ_CP073581.1"/>
</dbReference>
<keyword evidence="4" id="KW-0489">Methyltransferase</keyword>
<dbReference type="AlphaFoldDB" id="A0A975PP04"/>
<protein>
    <submittedName>
        <fullName evidence="4">FkbM family methyltransferase</fullName>
    </submittedName>
</protein>
<dbReference type="SUPFAM" id="SSF53335">
    <property type="entry name" value="S-adenosyl-L-methionine-dependent methyltransferases"/>
    <property type="match status" value="1"/>
</dbReference>
<dbReference type="Pfam" id="PF02475">
    <property type="entry name" value="TRM5-TYW2_MTfase"/>
    <property type="match status" value="1"/>
</dbReference>
<keyword evidence="5" id="KW-1185">Reference proteome</keyword>
<evidence type="ECO:0000256" key="2">
    <source>
        <dbReference type="ARBA" id="ARBA00022691"/>
    </source>
</evidence>
<sequence>MDGSPPPNQKNPYVVCNGIRFPKDGHFITGRIRGALRKNAYEAKETEAVLRVVREGDTVIELGAGIGYMSSLIASKRKVTAVHSFEANPALIPYIQSVHAANELDNCHITHAILGARKGRADFYARANVLSSSLSPLEGDTPEKVQKVSVDVLNAKQTFRDTGANVLVCDIEGAEADLLPALDLSKLRAAVIELHPQIVGPEGINKVFRAMMDGGLAYYARGSTNKVVSFRRAW</sequence>